<dbReference type="GO" id="GO:0045944">
    <property type="term" value="P:positive regulation of transcription by RNA polymerase II"/>
    <property type="evidence" value="ECO:0007669"/>
    <property type="project" value="TreeGrafter"/>
</dbReference>
<evidence type="ECO:0000256" key="4">
    <source>
        <dbReference type="ARBA" id="ARBA00023242"/>
    </source>
</evidence>
<protein>
    <recommendedName>
        <fullName evidence="8">Zn(2)-C6 fungal-type domain-containing protein</fullName>
    </recommendedName>
</protein>
<dbReference type="OrthoDB" id="419770at2759"/>
<evidence type="ECO:0000256" key="1">
    <source>
        <dbReference type="ARBA" id="ARBA00004123"/>
    </source>
</evidence>
<keyword evidence="2" id="KW-0805">Transcription regulation</keyword>
<feature type="compositionally biased region" description="Basic and acidic residues" evidence="5">
    <location>
        <begin position="191"/>
        <end position="206"/>
    </location>
</feature>
<sequence length="592" mass="66825">MHGDVHWVVVRRLGKAEHSPPTVAMRGKVRAKKSNTIMPGPKNPQCCDPCRVLHHKCNAHPTPTKRQSNFVGDGVLPQCGRCTRTSRECTRGKRETKFRQAKGRTSRTKFPQNQVWLRPPPRVDFVLESGSGEPDDLLERETHHSPGRNLRSHTQSIPSPERPSSRSSYTALLPDYEHSNRHIHGGSRSSIIREVDSPEKQHERRWPLRDPQEARLLQHFVNNVASFFDCTDRQQHFAIHIPHRARRCETLFNAIMAMSARHLNRTTHFDPFVSDHYYQACLEKLIPALDNHGVTMDDDLLTATVILRLLEEFDVPLAGSDIRGHSFGTKAFIRGPTLMTSTPSLRQAVYWSGLRQEIYNALSLQQAPDIDLSSLNLNSQFSPLGPDAGDCAWANQAIAHCADVLIFCFGEGHRSTAVHAELKAQNEQWTETRPDSFDPFFVGEEVEIGTAFPDIRFGCPWHAIGNQYTDLARILLAVHDPTLPTVGPLRRRLIQDADDLIRKGVWTVCGAALSNAHVPPAMVVGCMAIHLCENRRLLLGWKLKLMSLTGGDRFTDPQQQDLLIQVLVRTDTLHGWPTHALQRQLRETWGIP</sequence>
<accession>A0A9W4N9F9</accession>
<reference evidence="6" key="1">
    <citation type="submission" date="2021-07" db="EMBL/GenBank/DDBJ databases">
        <authorList>
            <person name="Branca A.L. A."/>
        </authorList>
    </citation>
    <scope>NUCLEOTIDE SEQUENCE</scope>
</reference>
<dbReference type="GO" id="GO:0005634">
    <property type="term" value="C:nucleus"/>
    <property type="evidence" value="ECO:0007669"/>
    <property type="project" value="UniProtKB-SubCell"/>
</dbReference>
<name>A0A9W4N9F9_9EURO</name>
<dbReference type="Proteomes" id="UP001152592">
    <property type="component" value="Unassembled WGS sequence"/>
</dbReference>
<feature type="region of interest" description="Disordered" evidence="5">
    <location>
        <begin position="121"/>
        <end position="206"/>
    </location>
</feature>
<dbReference type="InterPro" id="IPR001138">
    <property type="entry name" value="Zn2Cys6_DnaBD"/>
</dbReference>
<keyword evidence="3" id="KW-0804">Transcription</keyword>
<evidence type="ECO:0000256" key="5">
    <source>
        <dbReference type="SAM" id="MobiDB-lite"/>
    </source>
</evidence>
<dbReference type="AlphaFoldDB" id="A0A9W4N9F9"/>
<evidence type="ECO:0008006" key="8">
    <source>
        <dbReference type="Google" id="ProtNLM"/>
    </source>
</evidence>
<comment type="subcellular location">
    <subcellularLocation>
        <location evidence="1">Nucleus</location>
    </subcellularLocation>
</comment>
<keyword evidence="4" id="KW-0539">Nucleus</keyword>
<evidence type="ECO:0000313" key="7">
    <source>
        <dbReference type="Proteomes" id="UP001152592"/>
    </source>
</evidence>
<evidence type="ECO:0000256" key="3">
    <source>
        <dbReference type="ARBA" id="ARBA00023163"/>
    </source>
</evidence>
<evidence type="ECO:0000256" key="2">
    <source>
        <dbReference type="ARBA" id="ARBA00023015"/>
    </source>
</evidence>
<dbReference type="PANTHER" id="PTHR37534:SF2">
    <property type="entry name" value="N-ACETYLTRANSFERASE DOMAIN-CONTAINING PROTEIN"/>
    <property type="match status" value="1"/>
</dbReference>
<dbReference type="GO" id="GO:0000981">
    <property type="term" value="F:DNA-binding transcription factor activity, RNA polymerase II-specific"/>
    <property type="evidence" value="ECO:0007669"/>
    <property type="project" value="InterPro"/>
</dbReference>
<dbReference type="Pfam" id="PF11951">
    <property type="entry name" value="Fungal_trans_2"/>
    <property type="match status" value="1"/>
</dbReference>
<dbReference type="EMBL" id="CAJVPD010000077">
    <property type="protein sequence ID" value="CAG8299810.1"/>
    <property type="molecule type" value="Genomic_DNA"/>
</dbReference>
<dbReference type="GO" id="GO:0000976">
    <property type="term" value="F:transcription cis-regulatory region binding"/>
    <property type="evidence" value="ECO:0007669"/>
    <property type="project" value="TreeGrafter"/>
</dbReference>
<organism evidence="6 7">
    <name type="scientific">Penicillium salamii</name>
    <dbReference type="NCBI Taxonomy" id="1612424"/>
    <lineage>
        <taxon>Eukaryota</taxon>
        <taxon>Fungi</taxon>
        <taxon>Dikarya</taxon>
        <taxon>Ascomycota</taxon>
        <taxon>Pezizomycotina</taxon>
        <taxon>Eurotiomycetes</taxon>
        <taxon>Eurotiomycetidae</taxon>
        <taxon>Eurotiales</taxon>
        <taxon>Aspergillaceae</taxon>
        <taxon>Penicillium</taxon>
    </lineage>
</organism>
<proteinExistence type="predicted"/>
<dbReference type="GO" id="GO:0008270">
    <property type="term" value="F:zinc ion binding"/>
    <property type="evidence" value="ECO:0007669"/>
    <property type="project" value="InterPro"/>
</dbReference>
<dbReference type="PANTHER" id="PTHR37534">
    <property type="entry name" value="TRANSCRIPTIONAL ACTIVATOR PROTEIN UGA3"/>
    <property type="match status" value="1"/>
</dbReference>
<dbReference type="CDD" id="cd00067">
    <property type="entry name" value="GAL4"/>
    <property type="match status" value="1"/>
</dbReference>
<dbReference type="InterPro" id="IPR021858">
    <property type="entry name" value="Fun_TF"/>
</dbReference>
<evidence type="ECO:0000313" key="6">
    <source>
        <dbReference type="EMBL" id="CAG8299810.1"/>
    </source>
</evidence>
<comment type="caution">
    <text evidence="6">The sequence shown here is derived from an EMBL/GenBank/DDBJ whole genome shotgun (WGS) entry which is preliminary data.</text>
</comment>
<gene>
    <name evidence="6" type="ORF">PSALAMII_LOCUS1813</name>
</gene>